<accession>A0A1H2CWB3</accession>
<evidence type="ECO:0000313" key="2">
    <source>
        <dbReference type="EMBL" id="SDT74557.1"/>
    </source>
</evidence>
<evidence type="ECO:0000256" key="1">
    <source>
        <dbReference type="SAM" id="MobiDB-lite"/>
    </source>
</evidence>
<dbReference type="EMBL" id="LT629758">
    <property type="protein sequence ID" value="SDT74557.1"/>
    <property type="molecule type" value="Genomic_DNA"/>
</dbReference>
<feature type="region of interest" description="Disordered" evidence="1">
    <location>
        <begin position="1"/>
        <end position="40"/>
    </location>
</feature>
<keyword evidence="3" id="KW-1185">Reference proteome</keyword>
<gene>
    <name evidence="2" type="ORF">SAMN04489716_7018</name>
</gene>
<protein>
    <submittedName>
        <fullName evidence="2">Uncharacterized protein</fullName>
    </submittedName>
</protein>
<name>A0A1H2CWB3_9ACTN</name>
<dbReference type="Proteomes" id="UP000198688">
    <property type="component" value="Chromosome I"/>
</dbReference>
<sequence>MLRTGCRLAQPVTDTDTSRRDSHGEPALYVPIPLSPQEAS</sequence>
<dbReference type="STRING" id="113562.SAMN04489716_7018"/>
<organism evidence="2 3">
    <name type="scientific">Actinoplanes derwentensis</name>
    <dbReference type="NCBI Taxonomy" id="113562"/>
    <lineage>
        <taxon>Bacteria</taxon>
        <taxon>Bacillati</taxon>
        <taxon>Actinomycetota</taxon>
        <taxon>Actinomycetes</taxon>
        <taxon>Micromonosporales</taxon>
        <taxon>Micromonosporaceae</taxon>
        <taxon>Actinoplanes</taxon>
    </lineage>
</organism>
<reference evidence="2 3" key="1">
    <citation type="submission" date="2016-10" db="EMBL/GenBank/DDBJ databases">
        <authorList>
            <person name="de Groot N.N."/>
        </authorList>
    </citation>
    <scope>NUCLEOTIDE SEQUENCE [LARGE SCALE GENOMIC DNA]</scope>
    <source>
        <strain evidence="2 3">DSM 43941</strain>
    </source>
</reference>
<evidence type="ECO:0000313" key="3">
    <source>
        <dbReference type="Proteomes" id="UP000198688"/>
    </source>
</evidence>
<proteinExistence type="predicted"/>
<dbReference type="AlphaFoldDB" id="A0A1H2CWB3"/>